<dbReference type="EMBL" id="CM018041">
    <property type="protein sequence ID" value="KAA8533551.1"/>
    <property type="molecule type" value="Genomic_DNA"/>
</dbReference>
<feature type="region of interest" description="Disordered" evidence="2">
    <location>
        <begin position="308"/>
        <end position="356"/>
    </location>
</feature>
<feature type="compositionally biased region" description="Polar residues" evidence="2">
    <location>
        <begin position="318"/>
        <end position="356"/>
    </location>
</feature>
<evidence type="ECO:0000256" key="2">
    <source>
        <dbReference type="SAM" id="MobiDB-lite"/>
    </source>
</evidence>
<feature type="region of interest" description="Disordered" evidence="2">
    <location>
        <begin position="431"/>
        <end position="450"/>
    </location>
</feature>
<keyword evidence="4" id="KW-1185">Reference proteome</keyword>
<protein>
    <submittedName>
        <fullName evidence="3">Uncharacterized protein</fullName>
    </submittedName>
</protein>
<proteinExistence type="predicted"/>
<dbReference type="PANTHER" id="PTHR35766:SF1">
    <property type="entry name" value="OS08G0543600 PROTEIN"/>
    <property type="match status" value="1"/>
</dbReference>
<dbReference type="OrthoDB" id="2020644at2759"/>
<dbReference type="AlphaFoldDB" id="A0A5J5AX73"/>
<accession>A0A5J5AX73</accession>
<evidence type="ECO:0000256" key="1">
    <source>
        <dbReference type="SAM" id="Coils"/>
    </source>
</evidence>
<dbReference type="Proteomes" id="UP000325577">
    <property type="component" value="Linkage Group LG18"/>
</dbReference>
<feature type="compositionally biased region" description="Basic and acidic residues" evidence="2">
    <location>
        <begin position="308"/>
        <end position="317"/>
    </location>
</feature>
<evidence type="ECO:0000313" key="4">
    <source>
        <dbReference type="Proteomes" id="UP000325577"/>
    </source>
</evidence>
<keyword evidence="1" id="KW-0175">Coiled coil</keyword>
<organism evidence="3 4">
    <name type="scientific">Nyssa sinensis</name>
    <dbReference type="NCBI Taxonomy" id="561372"/>
    <lineage>
        <taxon>Eukaryota</taxon>
        <taxon>Viridiplantae</taxon>
        <taxon>Streptophyta</taxon>
        <taxon>Embryophyta</taxon>
        <taxon>Tracheophyta</taxon>
        <taxon>Spermatophyta</taxon>
        <taxon>Magnoliopsida</taxon>
        <taxon>eudicotyledons</taxon>
        <taxon>Gunneridae</taxon>
        <taxon>Pentapetalae</taxon>
        <taxon>asterids</taxon>
        <taxon>Cornales</taxon>
        <taxon>Nyssaceae</taxon>
        <taxon>Nyssa</taxon>
    </lineage>
</organism>
<gene>
    <name evidence="3" type="ORF">F0562_031015</name>
</gene>
<sequence>MEAAAGVAAARGVSLPMPSLQPSRKEWRAVTEHSVRGNEDLDHSKLAQDERTIYEVQQGREPVDVDFCSVMIDGSLNNEIVQQRLHSVVRQRDELQQMEIELRAQLIARSEIMEMQNSFDAQIKDHTNANIKFQGQLHERENTIHELERKMEAKERELHAIKLDNEAAWAKEDLFREQNKELASFRREHDNSEAERAQYIKQIHDLQEHIQEKERQFMELQEQHRVVQETIIIKDEQLREAQAWIARVQEMDALQSTTNHSLQAELRERTEQYNQLWLGCQRQFTEMERLHMHTIQQLQLELADARERTGTYSDEPHVSQTNSNDVHQFGHNNGSQLDVNGSSTHSGNSGVFPNGNAENVPSFVSAGNASPQVTALHPFVMHQQGVPHTVPSHVTQSHVGHFHSIPVISSLQHWQNEQAVSEGFQMATHNQYPSSQTEKNLLRSDNNNVL</sequence>
<dbReference type="PANTHER" id="PTHR35766">
    <property type="entry name" value="OS08G0543600 PROTEIN"/>
    <property type="match status" value="1"/>
</dbReference>
<name>A0A5J5AX73_9ASTE</name>
<feature type="coiled-coil region" evidence="1">
    <location>
        <begin position="137"/>
        <end position="230"/>
    </location>
</feature>
<evidence type="ECO:0000313" key="3">
    <source>
        <dbReference type="EMBL" id="KAA8533551.1"/>
    </source>
</evidence>
<reference evidence="3 4" key="1">
    <citation type="submission" date="2019-09" db="EMBL/GenBank/DDBJ databases">
        <title>A chromosome-level genome assembly of the Chinese tupelo Nyssa sinensis.</title>
        <authorList>
            <person name="Yang X."/>
            <person name="Kang M."/>
            <person name="Yang Y."/>
            <person name="Xiong H."/>
            <person name="Wang M."/>
            <person name="Zhang Z."/>
            <person name="Wang Z."/>
            <person name="Wu H."/>
            <person name="Ma T."/>
            <person name="Liu J."/>
            <person name="Xi Z."/>
        </authorList>
    </citation>
    <scope>NUCLEOTIDE SEQUENCE [LARGE SCALE GENOMIC DNA]</scope>
    <source>
        <strain evidence="3">J267</strain>
        <tissue evidence="3">Leaf</tissue>
    </source>
</reference>